<evidence type="ECO:0000313" key="8">
    <source>
        <dbReference type="Proteomes" id="UP000327013"/>
    </source>
</evidence>
<evidence type="ECO:0000313" key="7">
    <source>
        <dbReference type="EMBL" id="KAE7995829.1"/>
    </source>
</evidence>
<feature type="chain" id="PRO_5024432933" description="Cathepsin propeptide inhibitor domain-containing protein" evidence="5">
    <location>
        <begin position="28"/>
        <end position="165"/>
    </location>
</feature>
<sequence length="165" mass="18453">MAFAVLGKTFTIVVLTILGSWTSQATSRALQEASMAEKYSQWRAQYNRNYLDDTEKESRFEIFKQNAEFVEKSNSEGNRTYKLSLNEFADLSAEEFIAARSGFKMTNLSRSTGTTSFTHESPTDIVPTSVDWRDHGAVTPVKSQGQCGKSLKISALIIVLAYQKT</sequence>
<accession>A0A5N6QB16</accession>
<dbReference type="AlphaFoldDB" id="A0A5N6QB16"/>
<keyword evidence="3" id="KW-0378">Hydrolase</keyword>
<name>A0A5N6QB16_9ROSI</name>
<dbReference type="InterPro" id="IPR000668">
    <property type="entry name" value="Peptidase_C1A_C"/>
</dbReference>
<dbReference type="PANTHER" id="PTHR12411">
    <property type="entry name" value="CYSTEINE PROTEASE FAMILY C1-RELATED"/>
    <property type="match status" value="1"/>
</dbReference>
<evidence type="ECO:0000256" key="4">
    <source>
        <dbReference type="ARBA" id="ARBA00022807"/>
    </source>
</evidence>
<dbReference type="OrthoDB" id="615630at2759"/>
<dbReference type="Gene3D" id="3.90.70.10">
    <property type="entry name" value="Cysteine proteinases"/>
    <property type="match status" value="1"/>
</dbReference>
<comment type="similarity">
    <text evidence="1">Belongs to the peptidase C1 family.</text>
</comment>
<dbReference type="GO" id="GO:0008234">
    <property type="term" value="F:cysteine-type peptidase activity"/>
    <property type="evidence" value="ECO:0007669"/>
    <property type="project" value="UniProtKB-KW"/>
</dbReference>
<dbReference type="InterPro" id="IPR013201">
    <property type="entry name" value="Prot_inhib_I29"/>
</dbReference>
<evidence type="ECO:0000256" key="5">
    <source>
        <dbReference type="SAM" id="SignalP"/>
    </source>
</evidence>
<reference evidence="7 8" key="1">
    <citation type="submission" date="2019-06" db="EMBL/GenBank/DDBJ databases">
        <title>A chromosomal-level reference genome of Carpinus fangiana (Coryloideae, Betulaceae).</title>
        <authorList>
            <person name="Yang X."/>
            <person name="Wang Z."/>
            <person name="Zhang L."/>
            <person name="Hao G."/>
            <person name="Liu J."/>
            <person name="Yang Y."/>
        </authorList>
    </citation>
    <scope>NUCLEOTIDE SEQUENCE [LARGE SCALE GENOMIC DNA]</scope>
    <source>
        <strain evidence="7">Cfa_2016G</strain>
        <tissue evidence="7">Leaf</tissue>
    </source>
</reference>
<feature type="domain" description="Cathepsin propeptide inhibitor" evidence="6">
    <location>
        <begin position="39"/>
        <end position="96"/>
    </location>
</feature>
<proteinExistence type="inferred from homology"/>
<dbReference type="InterPro" id="IPR013128">
    <property type="entry name" value="Peptidase_C1A"/>
</dbReference>
<keyword evidence="8" id="KW-1185">Reference proteome</keyword>
<evidence type="ECO:0000259" key="6">
    <source>
        <dbReference type="SMART" id="SM00848"/>
    </source>
</evidence>
<evidence type="ECO:0000256" key="2">
    <source>
        <dbReference type="ARBA" id="ARBA00022670"/>
    </source>
</evidence>
<dbReference type="Pfam" id="PF00112">
    <property type="entry name" value="Peptidase_C1"/>
    <property type="match status" value="1"/>
</dbReference>
<dbReference type="SUPFAM" id="SSF54001">
    <property type="entry name" value="Cysteine proteinases"/>
    <property type="match status" value="1"/>
</dbReference>
<feature type="signal peptide" evidence="5">
    <location>
        <begin position="1"/>
        <end position="27"/>
    </location>
</feature>
<keyword evidence="4" id="KW-0788">Thiol protease</keyword>
<dbReference type="InterPro" id="IPR038765">
    <property type="entry name" value="Papain-like_cys_pep_sf"/>
</dbReference>
<evidence type="ECO:0000256" key="3">
    <source>
        <dbReference type="ARBA" id="ARBA00022801"/>
    </source>
</evidence>
<dbReference type="Proteomes" id="UP000327013">
    <property type="component" value="Chromosome 1"/>
</dbReference>
<keyword evidence="2" id="KW-0645">Protease</keyword>
<organism evidence="7 8">
    <name type="scientific">Carpinus fangiana</name>
    <dbReference type="NCBI Taxonomy" id="176857"/>
    <lineage>
        <taxon>Eukaryota</taxon>
        <taxon>Viridiplantae</taxon>
        <taxon>Streptophyta</taxon>
        <taxon>Embryophyta</taxon>
        <taxon>Tracheophyta</taxon>
        <taxon>Spermatophyta</taxon>
        <taxon>Magnoliopsida</taxon>
        <taxon>eudicotyledons</taxon>
        <taxon>Gunneridae</taxon>
        <taxon>Pentapetalae</taxon>
        <taxon>rosids</taxon>
        <taxon>fabids</taxon>
        <taxon>Fagales</taxon>
        <taxon>Betulaceae</taxon>
        <taxon>Carpinus</taxon>
    </lineage>
</organism>
<keyword evidence="5" id="KW-0732">Signal</keyword>
<dbReference type="EMBL" id="CM017321">
    <property type="protein sequence ID" value="KAE7995829.1"/>
    <property type="molecule type" value="Genomic_DNA"/>
</dbReference>
<evidence type="ECO:0000256" key="1">
    <source>
        <dbReference type="ARBA" id="ARBA00008455"/>
    </source>
</evidence>
<dbReference type="GO" id="GO:0006508">
    <property type="term" value="P:proteolysis"/>
    <property type="evidence" value="ECO:0007669"/>
    <property type="project" value="UniProtKB-KW"/>
</dbReference>
<dbReference type="Pfam" id="PF08246">
    <property type="entry name" value="Inhibitor_I29"/>
    <property type="match status" value="1"/>
</dbReference>
<protein>
    <recommendedName>
        <fullName evidence="6">Cathepsin propeptide inhibitor domain-containing protein</fullName>
    </recommendedName>
</protein>
<dbReference type="SMART" id="SM00848">
    <property type="entry name" value="Inhibitor_I29"/>
    <property type="match status" value="1"/>
</dbReference>
<gene>
    <name evidence="7" type="ORF">FH972_000596</name>
</gene>